<feature type="region of interest" description="Disordered" evidence="1">
    <location>
        <begin position="1"/>
        <end position="24"/>
    </location>
</feature>
<dbReference type="GeneID" id="95388416"/>
<evidence type="ECO:0000256" key="1">
    <source>
        <dbReference type="SAM" id="MobiDB-lite"/>
    </source>
</evidence>
<dbReference type="EMBL" id="JACIBV010000001">
    <property type="protein sequence ID" value="MBB3726028.1"/>
    <property type="molecule type" value="Genomic_DNA"/>
</dbReference>
<name>A0A7W5V4K2_9ACTN</name>
<gene>
    <name evidence="2" type="ORF">FHR33_001888</name>
</gene>
<keyword evidence="3" id="KW-1185">Reference proteome</keyword>
<dbReference type="RefSeq" id="WP_183645536.1">
    <property type="nucleotide sequence ID" value="NZ_BAAAXX010000038.1"/>
</dbReference>
<protein>
    <submittedName>
        <fullName evidence="2">Uncharacterized protein</fullName>
    </submittedName>
</protein>
<evidence type="ECO:0000313" key="2">
    <source>
        <dbReference type="EMBL" id="MBB3726028.1"/>
    </source>
</evidence>
<accession>A0A7W5V4K2</accession>
<dbReference type="Proteomes" id="UP000579945">
    <property type="component" value="Unassembled WGS sequence"/>
</dbReference>
<sequence>MSSSHPPTRVIASRAGGADVARRTPPIHVPEVAYEMTVAERLRLGEEE</sequence>
<organism evidence="2 3">
    <name type="scientific">Nonomuraea dietziae</name>
    <dbReference type="NCBI Taxonomy" id="65515"/>
    <lineage>
        <taxon>Bacteria</taxon>
        <taxon>Bacillati</taxon>
        <taxon>Actinomycetota</taxon>
        <taxon>Actinomycetes</taxon>
        <taxon>Streptosporangiales</taxon>
        <taxon>Streptosporangiaceae</taxon>
        <taxon>Nonomuraea</taxon>
    </lineage>
</organism>
<dbReference type="AlphaFoldDB" id="A0A7W5V4K2"/>
<reference evidence="2 3" key="1">
    <citation type="submission" date="2020-08" db="EMBL/GenBank/DDBJ databases">
        <title>Sequencing the genomes of 1000 actinobacteria strains.</title>
        <authorList>
            <person name="Klenk H.-P."/>
        </authorList>
    </citation>
    <scope>NUCLEOTIDE SEQUENCE [LARGE SCALE GENOMIC DNA]</scope>
    <source>
        <strain evidence="2 3">DSM 44320</strain>
    </source>
</reference>
<evidence type="ECO:0000313" key="3">
    <source>
        <dbReference type="Proteomes" id="UP000579945"/>
    </source>
</evidence>
<proteinExistence type="predicted"/>
<comment type="caution">
    <text evidence="2">The sequence shown here is derived from an EMBL/GenBank/DDBJ whole genome shotgun (WGS) entry which is preliminary data.</text>
</comment>